<organism evidence="5 6">
    <name type="scientific">SAR324 cluster bacterium</name>
    <dbReference type="NCBI Taxonomy" id="2024889"/>
    <lineage>
        <taxon>Bacteria</taxon>
        <taxon>Deltaproteobacteria</taxon>
        <taxon>SAR324 cluster</taxon>
    </lineage>
</organism>
<dbReference type="SUPFAM" id="SSF48452">
    <property type="entry name" value="TPR-like"/>
    <property type="match status" value="3"/>
</dbReference>
<feature type="coiled-coil region" evidence="4">
    <location>
        <begin position="574"/>
        <end position="601"/>
    </location>
</feature>
<name>A0A432GAZ1_9DELT</name>
<dbReference type="PANTHER" id="PTHR44943:SF8">
    <property type="entry name" value="TPR REPEAT-CONTAINING PROTEIN MJ0263"/>
    <property type="match status" value="1"/>
</dbReference>
<dbReference type="Pfam" id="PF13432">
    <property type="entry name" value="TPR_16"/>
    <property type="match status" value="1"/>
</dbReference>
<dbReference type="InterPro" id="IPR051685">
    <property type="entry name" value="Ycf3/AcsC/BcsC/TPR_MFPF"/>
</dbReference>
<feature type="repeat" description="TPR" evidence="3">
    <location>
        <begin position="89"/>
        <end position="122"/>
    </location>
</feature>
<comment type="caution">
    <text evidence="5">The sequence shown here is derived from an EMBL/GenBank/DDBJ whole genome shotgun (WGS) entry which is preliminary data.</text>
</comment>
<feature type="repeat" description="TPR" evidence="3">
    <location>
        <begin position="157"/>
        <end position="190"/>
    </location>
</feature>
<dbReference type="InterPro" id="IPR019734">
    <property type="entry name" value="TPR_rpt"/>
</dbReference>
<reference evidence="5 6" key="1">
    <citation type="submission" date="2018-06" db="EMBL/GenBank/DDBJ databases">
        <title>Combined omics and stable isotope probing to characterize newly discovered Mariana Back-Arc vent microbial communities.</title>
        <authorList>
            <person name="Trembath-Reichert E."/>
            <person name="Huber J.A."/>
        </authorList>
    </citation>
    <scope>NUCLEOTIDE SEQUENCE [LARGE SCALE GENOMIC DNA]</scope>
    <source>
        <strain evidence="5">MAG 63_2</strain>
    </source>
</reference>
<dbReference type="AlphaFoldDB" id="A0A432GAZ1"/>
<protein>
    <submittedName>
        <fullName evidence="5">Uncharacterized protein</fullName>
    </submittedName>
</protein>
<dbReference type="Pfam" id="PF14559">
    <property type="entry name" value="TPR_19"/>
    <property type="match status" value="2"/>
</dbReference>
<dbReference type="PROSITE" id="PS50005">
    <property type="entry name" value="TPR"/>
    <property type="match status" value="4"/>
</dbReference>
<evidence type="ECO:0000256" key="3">
    <source>
        <dbReference type="PROSITE-ProRule" id="PRU00339"/>
    </source>
</evidence>
<sequence>MKLINLLLFFLLSILLLSGCSENAKNIQKFLLTKENVHVYIEKQKLIVGNDEENAAAHFNIARSYFFIKEYDSAENHARRATRFDPLNAAYYELLGSLAFVLERYGDAVTEFATAVRISPERVSSYLKLAATYEKIDDDGRAISSLEQALQVDRYYVEALYHLARIYLRQREFEGSLRTIETLLKLEPQNKEALLMRVQTYSLQGSYYYAQTLADEMLVRFPDYLPVRRELLRIQFAQQQWPEAQALLIQLRTKNSLSPEDQLIEAYLLLHQEQGKEARKRFKAILEKHPKNVDAIMGLAVQLLRRGFLDDSLTWLTRGLEINPSLSRAHYLRSSILFRQGDYLQGDLAIGRALEIDSANPSYQLLFLRRQLMKGKLAVVEKQLRRIQEKHPLNPEALQLQADLYKSRGNSVQAEKLLRQAILVNDSPSLHFSLARVLYQQSKYRSVLEVTTPLMEVLTGNWEVIYLHALTLSRVGNYEEALEISRPYLKRRESQGYAHRLVGDLLRYKGEEKEAQKILRNGLVQFPGHLYLVDGLSSSLVMTEDWAEVQELLETTLEQSQRLEGNPPMQLLFLDRLAVAYQRLKNTVKKLQILRKFHQKNDPLTAAQLHSLEEQLLFPISLPSLDKALSPLLLP</sequence>
<dbReference type="PROSITE" id="PS51257">
    <property type="entry name" value="PROKAR_LIPOPROTEIN"/>
    <property type="match status" value="1"/>
</dbReference>
<gene>
    <name evidence="5" type="ORF">DSY98_03985</name>
</gene>
<evidence type="ECO:0000256" key="2">
    <source>
        <dbReference type="ARBA" id="ARBA00022803"/>
    </source>
</evidence>
<keyword evidence="2 3" id="KW-0802">TPR repeat</keyword>
<feature type="repeat" description="TPR" evidence="3">
    <location>
        <begin position="55"/>
        <end position="88"/>
    </location>
</feature>
<dbReference type="PANTHER" id="PTHR44943">
    <property type="entry name" value="CELLULOSE SYNTHASE OPERON PROTEIN C"/>
    <property type="match status" value="1"/>
</dbReference>
<dbReference type="InterPro" id="IPR011990">
    <property type="entry name" value="TPR-like_helical_dom_sf"/>
</dbReference>
<feature type="repeat" description="TPR" evidence="3">
    <location>
        <begin position="123"/>
        <end position="156"/>
    </location>
</feature>
<keyword evidence="4" id="KW-0175">Coiled coil</keyword>
<evidence type="ECO:0000313" key="6">
    <source>
        <dbReference type="Proteomes" id="UP000286732"/>
    </source>
</evidence>
<evidence type="ECO:0000256" key="4">
    <source>
        <dbReference type="SAM" id="Coils"/>
    </source>
</evidence>
<keyword evidence="1" id="KW-0677">Repeat</keyword>
<dbReference type="Gene3D" id="1.25.40.10">
    <property type="entry name" value="Tetratricopeptide repeat domain"/>
    <property type="match status" value="3"/>
</dbReference>
<dbReference type="SMART" id="SM00028">
    <property type="entry name" value="TPR"/>
    <property type="match status" value="9"/>
</dbReference>
<evidence type="ECO:0000313" key="5">
    <source>
        <dbReference type="EMBL" id="RTZ80675.1"/>
    </source>
</evidence>
<accession>A0A432GAZ1</accession>
<dbReference type="EMBL" id="QNZM01000152">
    <property type="protein sequence ID" value="RTZ80675.1"/>
    <property type="molecule type" value="Genomic_DNA"/>
</dbReference>
<evidence type="ECO:0000256" key="1">
    <source>
        <dbReference type="ARBA" id="ARBA00022737"/>
    </source>
</evidence>
<dbReference type="Proteomes" id="UP000286732">
    <property type="component" value="Unassembled WGS sequence"/>
</dbReference>
<proteinExistence type="predicted"/>